<protein>
    <recommendedName>
        <fullName evidence="3">Protein kinase domain-containing protein</fullName>
    </recommendedName>
</protein>
<dbReference type="GeneID" id="41976201"/>
<dbReference type="AlphaFoldDB" id="A0A507AZA2"/>
<evidence type="ECO:0008006" key="3">
    <source>
        <dbReference type="Google" id="ProtNLM"/>
    </source>
</evidence>
<evidence type="ECO:0000313" key="2">
    <source>
        <dbReference type="Proteomes" id="UP000319257"/>
    </source>
</evidence>
<accession>A0A507AZA2</accession>
<gene>
    <name evidence="1" type="ORF">E0L32_008754</name>
</gene>
<dbReference type="RefSeq" id="XP_030992060.1">
    <property type="nucleotide sequence ID" value="XM_031143643.1"/>
</dbReference>
<comment type="caution">
    <text evidence="1">The sequence shown here is derived from an EMBL/GenBank/DDBJ whole genome shotgun (WGS) entry which is preliminary data.</text>
</comment>
<dbReference type="EMBL" id="SKBQ01000059">
    <property type="protein sequence ID" value="TPX10349.1"/>
    <property type="molecule type" value="Genomic_DNA"/>
</dbReference>
<name>A0A507AZA2_9PEZI</name>
<proteinExistence type="predicted"/>
<dbReference type="InParanoid" id="A0A507AZA2"/>
<sequence length="390" mass="44453">MNTSAHLSLFRMPLHVMDKLKDGLDNVTLMELHSNTSEDGAGLLFNFNGLNIYVSVFPPDGNSESLSEHQPRKSIQTHLIQLVGLACTFELIEDCEESWEVMSIITDAGRKAFRSAACAALPWHTLRTAHDLMVPPQISYRLVGDENNCPVLVLVNNEQEYATPRALQPNYWANRLIPAEPDLPQYSSKDLLVMEKLGSPLPNFVEALVRTHAGPEEMFCRLLRHPEDDPTISPLERDITVLNAVHRVRNMAPAIPIRIPRLLGYVTDPATGHIIGYVRENIRGRSLYNAAHTAPSWHPRQLQRWLAARVARRSKWMRQVRETVRQLHAMGLTWGDALVGSVHIDKETDDAWLVRFYVPTWRSEERVYTVEEDEARLRQLEEAYFNFPAA</sequence>
<reference evidence="1 2" key="1">
    <citation type="submission" date="2019-06" db="EMBL/GenBank/DDBJ databases">
        <title>Draft genome sequence of the filamentous fungus Phialemoniopsis curvata isolated from diesel fuel.</title>
        <authorList>
            <person name="Varaljay V.A."/>
            <person name="Lyon W.J."/>
            <person name="Crouch A.L."/>
            <person name="Drake C.E."/>
            <person name="Hollomon J.M."/>
            <person name="Nadeau L.J."/>
            <person name="Nunn H.S."/>
            <person name="Stevenson B.S."/>
            <person name="Bojanowski C.L."/>
            <person name="Crookes-Goodson W.J."/>
        </authorList>
    </citation>
    <scope>NUCLEOTIDE SEQUENCE [LARGE SCALE GENOMIC DNA]</scope>
    <source>
        <strain evidence="1 2">D216</strain>
    </source>
</reference>
<evidence type="ECO:0000313" key="1">
    <source>
        <dbReference type="EMBL" id="TPX10349.1"/>
    </source>
</evidence>
<organism evidence="1 2">
    <name type="scientific">Thyridium curvatum</name>
    <dbReference type="NCBI Taxonomy" id="1093900"/>
    <lineage>
        <taxon>Eukaryota</taxon>
        <taxon>Fungi</taxon>
        <taxon>Dikarya</taxon>
        <taxon>Ascomycota</taxon>
        <taxon>Pezizomycotina</taxon>
        <taxon>Sordariomycetes</taxon>
        <taxon>Sordariomycetidae</taxon>
        <taxon>Thyridiales</taxon>
        <taxon>Thyridiaceae</taxon>
        <taxon>Thyridium</taxon>
    </lineage>
</organism>
<dbReference type="Proteomes" id="UP000319257">
    <property type="component" value="Unassembled WGS sequence"/>
</dbReference>
<dbReference type="OrthoDB" id="4062651at2759"/>
<keyword evidence="2" id="KW-1185">Reference proteome</keyword>